<name>A0A9X1AB63_9HYPH</name>
<keyword evidence="4" id="KW-1185">Reference proteome</keyword>
<proteinExistence type="inferred from homology"/>
<dbReference type="AlphaFoldDB" id="A0A9X1AB63"/>
<evidence type="ECO:0000313" key="3">
    <source>
        <dbReference type="EMBL" id="MBT1156247.1"/>
    </source>
</evidence>
<reference evidence="3" key="2">
    <citation type="submission" date="2021-03" db="EMBL/GenBank/DDBJ databases">
        <authorList>
            <person name="Artuso I."/>
            <person name="Turrini P."/>
            <person name="Pirolo M."/>
            <person name="Lugli G.A."/>
            <person name="Ventura M."/>
            <person name="Visca P."/>
        </authorList>
    </citation>
    <scope>NUCLEOTIDE SEQUENCE</scope>
    <source>
        <strain evidence="3">LMG 26462</strain>
    </source>
</reference>
<dbReference type="InterPro" id="IPR035093">
    <property type="entry name" value="RelE/ParE_toxin_dom_sf"/>
</dbReference>
<dbReference type="Pfam" id="PF05016">
    <property type="entry name" value="ParE_toxin"/>
    <property type="match status" value="1"/>
</dbReference>
<dbReference type="PANTHER" id="PTHR33755">
    <property type="entry name" value="TOXIN PARE1-RELATED"/>
    <property type="match status" value="1"/>
</dbReference>
<protein>
    <submittedName>
        <fullName evidence="3">Type II toxin-antitoxin system RelE/ParE family toxin</fullName>
    </submittedName>
</protein>
<dbReference type="RefSeq" id="WP_214389200.1">
    <property type="nucleotide sequence ID" value="NZ_JAFLWW010000003.1"/>
</dbReference>
<dbReference type="Proteomes" id="UP001138921">
    <property type="component" value="Unassembled WGS sequence"/>
</dbReference>
<evidence type="ECO:0000256" key="1">
    <source>
        <dbReference type="ARBA" id="ARBA00006226"/>
    </source>
</evidence>
<organism evidence="3 4">
    <name type="scientific">Aminobacter anthyllidis</name>
    <dbReference type="NCBI Taxonomy" id="1035067"/>
    <lineage>
        <taxon>Bacteria</taxon>
        <taxon>Pseudomonadati</taxon>
        <taxon>Pseudomonadota</taxon>
        <taxon>Alphaproteobacteria</taxon>
        <taxon>Hyphomicrobiales</taxon>
        <taxon>Phyllobacteriaceae</taxon>
        <taxon>Aminobacter</taxon>
    </lineage>
</organism>
<dbReference type="InterPro" id="IPR051803">
    <property type="entry name" value="TA_system_RelE-like_toxin"/>
</dbReference>
<dbReference type="Gene3D" id="3.30.2310.20">
    <property type="entry name" value="RelE-like"/>
    <property type="match status" value="1"/>
</dbReference>
<comment type="similarity">
    <text evidence="1">Belongs to the RelE toxin family.</text>
</comment>
<keyword evidence="2" id="KW-1277">Toxin-antitoxin system</keyword>
<reference evidence="3" key="1">
    <citation type="journal article" date="2021" name="Microorganisms">
        <title>Phylogenomic Reconstruction and Metabolic Potential of the Genus Aminobacter.</title>
        <authorList>
            <person name="Artuso I."/>
            <person name="Turrini P."/>
            <person name="Pirolo M."/>
            <person name="Lugli G.A."/>
            <person name="Ventura M."/>
            <person name="Visca P."/>
        </authorList>
    </citation>
    <scope>NUCLEOTIDE SEQUENCE</scope>
    <source>
        <strain evidence="3">LMG 26462</strain>
    </source>
</reference>
<evidence type="ECO:0000313" key="4">
    <source>
        <dbReference type="Proteomes" id="UP001138921"/>
    </source>
</evidence>
<dbReference type="EMBL" id="JAFLWW010000003">
    <property type="protein sequence ID" value="MBT1156247.1"/>
    <property type="molecule type" value="Genomic_DNA"/>
</dbReference>
<sequence length="124" mass="14149">MSYRLTPQAMADIEAIGDYISQFNPAAATKLIRRMAERWELLATQPHSGAERTDLLPELRHVVLGEYVTFYRVEGAGILILRVLHGHRHVSADDVSSWRPSTFQSIQRNFHRGPQLLDRLAADR</sequence>
<accession>A0A9X1AB63</accession>
<comment type="caution">
    <text evidence="3">The sequence shown here is derived from an EMBL/GenBank/DDBJ whole genome shotgun (WGS) entry which is preliminary data.</text>
</comment>
<evidence type="ECO:0000256" key="2">
    <source>
        <dbReference type="ARBA" id="ARBA00022649"/>
    </source>
</evidence>
<dbReference type="InterPro" id="IPR007712">
    <property type="entry name" value="RelE/ParE_toxin"/>
</dbReference>
<gene>
    <name evidence="3" type="ORF">J1C56_11660</name>
</gene>